<name>A0AAV9U9T5_9PEZI</name>
<dbReference type="AlphaFoldDB" id="A0AAV9U9T5"/>
<comment type="caution">
    <text evidence="2">The sequence shown here is derived from an EMBL/GenBank/DDBJ whole genome shotgun (WGS) entry which is preliminary data.</text>
</comment>
<gene>
    <name evidence="2" type="ORF">TWF696_001660</name>
</gene>
<keyword evidence="3" id="KW-1185">Reference proteome</keyword>
<feature type="compositionally biased region" description="Basic residues" evidence="1">
    <location>
        <begin position="84"/>
        <end position="94"/>
    </location>
</feature>
<organism evidence="2 3">
    <name type="scientific">Orbilia brochopaga</name>
    <dbReference type="NCBI Taxonomy" id="3140254"/>
    <lineage>
        <taxon>Eukaryota</taxon>
        <taxon>Fungi</taxon>
        <taxon>Dikarya</taxon>
        <taxon>Ascomycota</taxon>
        <taxon>Pezizomycotina</taxon>
        <taxon>Orbiliomycetes</taxon>
        <taxon>Orbiliales</taxon>
        <taxon>Orbiliaceae</taxon>
        <taxon>Orbilia</taxon>
    </lineage>
</organism>
<dbReference type="EMBL" id="JAVHNQ010000011">
    <property type="protein sequence ID" value="KAK6336092.1"/>
    <property type="molecule type" value="Genomic_DNA"/>
</dbReference>
<evidence type="ECO:0000313" key="2">
    <source>
        <dbReference type="EMBL" id="KAK6336092.1"/>
    </source>
</evidence>
<protein>
    <submittedName>
        <fullName evidence="2">Uncharacterized protein</fullName>
    </submittedName>
</protein>
<evidence type="ECO:0000256" key="1">
    <source>
        <dbReference type="SAM" id="MobiDB-lite"/>
    </source>
</evidence>
<accession>A0AAV9U9T5</accession>
<feature type="region of interest" description="Disordered" evidence="1">
    <location>
        <begin position="70"/>
        <end position="101"/>
    </location>
</feature>
<sequence>MKFTSYLEVQAQRAAGIAKTFLASIQTILLESLVLETIWKTPAMTTGRFSSFPASFDHSGATLLRNLNQETGGVASSGDPMTSRPRKHPVRKACRQPSKARPTAAKCMHPMALGIYSC</sequence>
<proteinExistence type="predicted"/>
<reference evidence="2 3" key="1">
    <citation type="submission" date="2019-10" db="EMBL/GenBank/DDBJ databases">
        <authorList>
            <person name="Palmer J.M."/>
        </authorList>
    </citation>
    <scope>NUCLEOTIDE SEQUENCE [LARGE SCALE GENOMIC DNA]</scope>
    <source>
        <strain evidence="2 3">TWF696</strain>
    </source>
</reference>
<evidence type="ECO:0000313" key="3">
    <source>
        <dbReference type="Proteomes" id="UP001375240"/>
    </source>
</evidence>
<dbReference type="Proteomes" id="UP001375240">
    <property type="component" value="Unassembled WGS sequence"/>
</dbReference>